<reference evidence="5" key="1">
    <citation type="submission" date="2021-03" db="EMBL/GenBank/DDBJ databases">
        <authorList>
            <person name="Tagirdzhanova G."/>
        </authorList>
    </citation>
    <scope>NUCLEOTIDE SEQUENCE</scope>
</reference>
<dbReference type="Gene3D" id="3.40.1180.10">
    <property type="entry name" value="Decaprenyl diphosphate synthase-like"/>
    <property type="match status" value="1"/>
</dbReference>
<dbReference type="AlphaFoldDB" id="A0A8H3IX86"/>
<dbReference type="PROSITE" id="PS01066">
    <property type="entry name" value="UPP_SYNTHASE"/>
    <property type="match status" value="1"/>
</dbReference>
<dbReference type="EMBL" id="CAJPDQ010000042">
    <property type="protein sequence ID" value="CAF9932120.1"/>
    <property type="molecule type" value="Genomic_DNA"/>
</dbReference>
<dbReference type="GO" id="GO:0016020">
    <property type="term" value="C:membrane"/>
    <property type="evidence" value="ECO:0007669"/>
    <property type="project" value="TreeGrafter"/>
</dbReference>
<dbReference type="GO" id="GO:0016094">
    <property type="term" value="P:polyprenol biosynthetic process"/>
    <property type="evidence" value="ECO:0007669"/>
    <property type="project" value="TreeGrafter"/>
</dbReference>
<dbReference type="OrthoDB" id="4173905at2759"/>
<dbReference type="PANTHER" id="PTHR10291:SF43">
    <property type="entry name" value="DEHYDRODOLICHYL DIPHOSPHATE SYNTHASE COMPLEX SUBUNIT DHDDS"/>
    <property type="match status" value="1"/>
</dbReference>
<comment type="caution">
    <text evidence="5">The sequence shown here is derived from an EMBL/GenBank/DDBJ whole genome shotgun (WGS) entry which is preliminary data.</text>
</comment>
<dbReference type="Proteomes" id="UP000664169">
    <property type="component" value="Unassembled WGS sequence"/>
</dbReference>
<keyword evidence="2 3" id="KW-0808">Transferase</keyword>
<dbReference type="SUPFAM" id="SSF64005">
    <property type="entry name" value="Undecaprenyl diphosphate synthase"/>
    <property type="match status" value="1"/>
</dbReference>
<dbReference type="EC" id="2.5.1.-" evidence="3"/>
<evidence type="ECO:0000256" key="2">
    <source>
        <dbReference type="ARBA" id="ARBA00022679"/>
    </source>
</evidence>
<evidence type="ECO:0000256" key="1">
    <source>
        <dbReference type="ARBA" id="ARBA00005432"/>
    </source>
</evidence>
<name>A0A8H3IX86_9LECA</name>
<dbReference type="Pfam" id="PF01255">
    <property type="entry name" value="Prenyltransf"/>
    <property type="match status" value="2"/>
</dbReference>
<comment type="similarity">
    <text evidence="1 3">Belongs to the UPP synthase family.</text>
</comment>
<evidence type="ECO:0000256" key="4">
    <source>
        <dbReference type="SAM" id="MobiDB-lite"/>
    </source>
</evidence>
<accession>A0A8H3IX86</accession>
<dbReference type="CDD" id="cd00475">
    <property type="entry name" value="Cis_IPPS"/>
    <property type="match status" value="1"/>
</dbReference>
<dbReference type="InterPro" id="IPR001441">
    <property type="entry name" value="UPP_synth-like"/>
</dbReference>
<dbReference type="NCBIfam" id="TIGR00055">
    <property type="entry name" value="uppS"/>
    <property type="match status" value="1"/>
</dbReference>
<dbReference type="InterPro" id="IPR018520">
    <property type="entry name" value="UPP_synth-like_CS"/>
</dbReference>
<gene>
    <name evidence="5" type="ORF">GOMPHAMPRED_006495</name>
</gene>
<dbReference type="GO" id="GO:0005811">
    <property type="term" value="C:lipid droplet"/>
    <property type="evidence" value="ECO:0007669"/>
    <property type="project" value="TreeGrafter"/>
</dbReference>
<keyword evidence="6" id="KW-1185">Reference proteome</keyword>
<evidence type="ECO:0000256" key="3">
    <source>
        <dbReference type="RuleBase" id="RU363018"/>
    </source>
</evidence>
<dbReference type="InterPro" id="IPR036424">
    <property type="entry name" value="UPP_synth-like_sf"/>
</dbReference>
<dbReference type="HAMAP" id="MF_01139">
    <property type="entry name" value="ISPT"/>
    <property type="match status" value="1"/>
</dbReference>
<evidence type="ECO:0000313" key="6">
    <source>
        <dbReference type="Proteomes" id="UP000664169"/>
    </source>
</evidence>
<evidence type="ECO:0000313" key="5">
    <source>
        <dbReference type="EMBL" id="CAF9932120.1"/>
    </source>
</evidence>
<dbReference type="GO" id="GO:0045547">
    <property type="term" value="F:ditrans,polycis-polyprenyl diphosphate synthase [(2E,6E)-farnesyl diphosphate specific] activity"/>
    <property type="evidence" value="ECO:0007669"/>
    <property type="project" value="TreeGrafter"/>
</dbReference>
<dbReference type="GO" id="GO:1904423">
    <property type="term" value="C:dehydrodolichyl diphosphate synthase complex"/>
    <property type="evidence" value="ECO:0007669"/>
    <property type="project" value="TreeGrafter"/>
</dbReference>
<dbReference type="GO" id="GO:0005783">
    <property type="term" value="C:endoplasmic reticulum"/>
    <property type="evidence" value="ECO:0007669"/>
    <property type="project" value="TreeGrafter"/>
</dbReference>
<sequence>MSSSHLTRFHKWLLQSPPIEWFDLRLRDLMIGALSQGPIPQHIAMVMDGNRRYARQKRIEVAEGHNRGFEALAQMLEVCYRCGVKVLTVYAFSVENFKRSRYEVDTLMSLMKSKLTQLSEHGELFERYGASVRVLGQRELVAPDVLEAIDRAVDLTKNNTDAILNICFPYASRNEITIAIRDTVNDWSQPIRERERTFSQSHIESHIRLRNISNDASKKQDQYSPAPSAISDTEDSIAESTLPVTPADYTELTTLKPSLTYPDPESIDANTLSEHMFITSNPPVDLFIRTSGVERFSDFLLWQAHEKTDIKFVDCMWPDFDLWQLIPILVEWQWKRRKAAADERVARRGMRLPKKSD</sequence>
<protein>
    <recommendedName>
        <fullName evidence="3">Alkyl transferase</fullName>
        <ecNumber evidence="3">2.5.1.-</ecNumber>
    </recommendedName>
</protein>
<dbReference type="PANTHER" id="PTHR10291">
    <property type="entry name" value="DEHYDRODOLICHYL DIPHOSPHATE SYNTHASE FAMILY MEMBER"/>
    <property type="match status" value="1"/>
</dbReference>
<organism evidence="5 6">
    <name type="scientific">Gomphillus americanus</name>
    <dbReference type="NCBI Taxonomy" id="1940652"/>
    <lineage>
        <taxon>Eukaryota</taxon>
        <taxon>Fungi</taxon>
        <taxon>Dikarya</taxon>
        <taxon>Ascomycota</taxon>
        <taxon>Pezizomycotina</taxon>
        <taxon>Lecanoromycetes</taxon>
        <taxon>OSLEUM clade</taxon>
        <taxon>Ostropomycetidae</taxon>
        <taxon>Ostropales</taxon>
        <taxon>Graphidaceae</taxon>
        <taxon>Gomphilloideae</taxon>
        <taxon>Gomphillus</taxon>
    </lineage>
</organism>
<proteinExistence type="inferred from homology"/>
<feature type="region of interest" description="Disordered" evidence="4">
    <location>
        <begin position="209"/>
        <end position="237"/>
    </location>
</feature>